<dbReference type="Proteomes" id="UP000053237">
    <property type="component" value="Unassembled WGS sequence"/>
</dbReference>
<sequence length="160" mass="19197">MFIFIIESRSEQVVIAPRSSISSQITHLKLSLRVQMQLYFRPYLKAEQFLDYVIFSVIEPRTKAHNLQFLRCFDFHMIWSCTVYNSFIRLSTYDDVSRPTLVLVLLCLSNWKLVVCIPNLQMLYSGCNYDIYYAYINDMFTSHCWKWWPLCSNQVQLDRY</sequence>
<name>A0A024GJ39_9STRA</name>
<proteinExistence type="predicted"/>
<evidence type="ECO:0000313" key="2">
    <source>
        <dbReference type="Proteomes" id="UP000053237"/>
    </source>
</evidence>
<reference evidence="1 2" key="1">
    <citation type="submission" date="2012-05" db="EMBL/GenBank/DDBJ databases">
        <title>Recombination and specialization in a pathogen metapopulation.</title>
        <authorList>
            <person name="Gardiner A."/>
            <person name="Kemen E."/>
            <person name="Schultz-Larsen T."/>
            <person name="MacLean D."/>
            <person name="Van Oosterhout C."/>
            <person name="Jones J.D.G."/>
        </authorList>
    </citation>
    <scope>NUCLEOTIDE SEQUENCE [LARGE SCALE GENOMIC DNA]</scope>
    <source>
        <strain evidence="1 2">Ac Nc2</strain>
    </source>
</reference>
<gene>
    <name evidence="1" type="ORF">BN9_076810</name>
</gene>
<accession>A0A024GJ39</accession>
<dbReference type="InParanoid" id="A0A024GJ39"/>
<organism evidence="1 2">
    <name type="scientific">Albugo candida</name>
    <dbReference type="NCBI Taxonomy" id="65357"/>
    <lineage>
        <taxon>Eukaryota</taxon>
        <taxon>Sar</taxon>
        <taxon>Stramenopiles</taxon>
        <taxon>Oomycota</taxon>
        <taxon>Peronosporomycetes</taxon>
        <taxon>Albuginales</taxon>
        <taxon>Albuginaceae</taxon>
        <taxon>Albugo</taxon>
    </lineage>
</organism>
<evidence type="ECO:0000313" key="1">
    <source>
        <dbReference type="EMBL" id="CCI46726.1"/>
    </source>
</evidence>
<keyword evidence="2" id="KW-1185">Reference proteome</keyword>
<comment type="caution">
    <text evidence="1">The sequence shown here is derived from an EMBL/GenBank/DDBJ whole genome shotgun (WGS) entry which is preliminary data.</text>
</comment>
<protein>
    <submittedName>
        <fullName evidence="1">Uncharacterized protein</fullName>
    </submittedName>
</protein>
<dbReference type="EMBL" id="CAIX01000139">
    <property type="protein sequence ID" value="CCI46726.1"/>
    <property type="molecule type" value="Genomic_DNA"/>
</dbReference>
<dbReference type="AlphaFoldDB" id="A0A024GJ39"/>